<dbReference type="PANTHER" id="PTHR43386">
    <property type="entry name" value="OLIGOPEPTIDE TRANSPORT SYSTEM PERMEASE PROTEIN APPC"/>
    <property type="match status" value="1"/>
</dbReference>
<feature type="transmembrane region" description="Helical" evidence="7">
    <location>
        <begin position="109"/>
        <end position="129"/>
    </location>
</feature>
<organism evidence="10 11">
    <name type="scientific">Cellulomonas soli</name>
    <dbReference type="NCBI Taxonomy" id="931535"/>
    <lineage>
        <taxon>Bacteria</taxon>
        <taxon>Bacillati</taxon>
        <taxon>Actinomycetota</taxon>
        <taxon>Actinomycetes</taxon>
        <taxon>Micrococcales</taxon>
        <taxon>Cellulomonadaceae</taxon>
        <taxon>Cellulomonas</taxon>
    </lineage>
</organism>
<feature type="transmembrane region" description="Helical" evidence="7">
    <location>
        <begin position="135"/>
        <end position="152"/>
    </location>
</feature>
<dbReference type="Proteomes" id="UP000321798">
    <property type="component" value="Unassembled WGS sequence"/>
</dbReference>
<keyword evidence="2 7" id="KW-0813">Transport</keyword>
<evidence type="ECO:0000259" key="9">
    <source>
        <dbReference type="PROSITE" id="PS50928"/>
    </source>
</evidence>
<gene>
    <name evidence="10" type="ORF">CSO01_07720</name>
</gene>
<feature type="region of interest" description="Disordered" evidence="8">
    <location>
        <begin position="302"/>
        <end position="342"/>
    </location>
</feature>
<feature type="domain" description="ABC transmembrane type-1" evidence="9">
    <location>
        <begin position="73"/>
        <end position="262"/>
    </location>
</feature>
<feature type="transmembrane region" description="Helical" evidence="7">
    <location>
        <begin position="193"/>
        <end position="215"/>
    </location>
</feature>
<dbReference type="InterPro" id="IPR000515">
    <property type="entry name" value="MetI-like"/>
</dbReference>
<keyword evidence="5 7" id="KW-1133">Transmembrane helix</keyword>
<dbReference type="EMBL" id="BKAL01000002">
    <property type="protein sequence ID" value="GEP68057.1"/>
    <property type="molecule type" value="Genomic_DNA"/>
</dbReference>
<dbReference type="InterPro" id="IPR035906">
    <property type="entry name" value="MetI-like_sf"/>
</dbReference>
<evidence type="ECO:0000256" key="5">
    <source>
        <dbReference type="ARBA" id="ARBA00022989"/>
    </source>
</evidence>
<evidence type="ECO:0000256" key="4">
    <source>
        <dbReference type="ARBA" id="ARBA00022692"/>
    </source>
</evidence>
<evidence type="ECO:0000313" key="10">
    <source>
        <dbReference type="EMBL" id="GEP68057.1"/>
    </source>
</evidence>
<feature type="transmembrane region" description="Helical" evidence="7">
    <location>
        <begin position="77"/>
        <end position="97"/>
    </location>
</feature>
<keyword evidence="3" id="KW-1003">Cell membrane</keyword>
<comment type="subcellular location">
    <subcellularLocation>
        <location evidence="1 7">Cell membrane</location>
        <topology evidence="1 7">Multi-pass membrane protein</topology>
    </subcellularLocation>
</comment>
<evidence type="ECO:0000256" key="2">
    <source>
        <dbReference type="ARBA" id="ARBA00022448"/>
    </source>
</evidence>
<dbReference type="PROSITE" id="PS50928">
    <property type="entry name" value="ABC_TM1"/>
    <property type="match status" value="1"/>
</dbReference>
<comment type="similarity">
    <text evidence="7">Belongs to the binding-protein-dependent transport system permease family.</text>
</comment>
<dbReference type="SUPFAM" id="SSF161098">
    <property type="entry name" value="MetI-like"/>
    <property type="match status" value="1"/>
</dbReference>
<comment type="caution">
    <text evidence="10">The sequence shown here is derived from an EMBL/GenBank/DDBJ whole genome shotgun (WGS) entry which is preliminary data.</text>
</comment>
<keyword evidence="6 7" id="KW-0472">Membrane</keyword>
<dbReference type="RefSeq" id="WP_218866701.1">
    <property type="nucleotide sequence ID" value="NZ_BAABBJ010000015.1"/>
</dbReference>
<evidence type="ECO:0000313" key="11">
    <source>
        <dbReference type="Proteomes" id="UP000321798"/>
    </source>
</evidence>
<evidence type="ECO:0000256" key="1">
    <source>
        <dbReference type="ARBA" id="ARBA00004651"/>
    </source>
</evidence>
<dbReference type="GO" id="GO:0055085">
    <property type="term" value="P:transmembrane transport"/>
    <property type="evidence" value="ECO:0007669"/>
    <property type="project" value="InterPro"/>
</dbReference>
<feature type="compositionally biased region" description="Basic and acidic residues" evidence="8">
    <location>
        <begin position="303"/>
        <end position="342"/>
    </location>
</feature>
<keyword evidence="11" id="KW-1185">Reference proteome</keyword>
<dbReference type="Gene3D" id="1.10.3720.10">
    <property type="entry name" value="MetI-like"/>
    <property type="match status" value="1"/>
</dbReference>
<dbReference type="Pfam" id="PF00528">
    <property type="entry name" value="BPD_transp_1"/>
    <property type="match status" value="1"/>
</dbReference>
<name>A0A512PA22_9CELL</name>
<feature type="transmembrane region" description="Helical" evidence="7">
    <location>
        <begin position="235"/>
        <end position="262"/>
    </location>
</feature>
<reference evidence="10 11" key="1">
    <citation type="submission" date="2019-07" db="EMBL/GenBank/DDBJ databases">
        <title>Whole genome shotgun sequence of Cellulomonas soli NBRC 109434.</title>
        <authorList>
            <person name="Hosoyama A."/>
            <person name="Uohara A."/>
            <person name="Ohji S."/>
            <person name="Ichikawa N."/>
        </authorList>
    </citation>
    <scope>NUCLEOTIDE SEQUENCE [LARGE SCALE GENOMIC DNA]</scope>
    <source>
        <strain evidence="10 11">NBRC 109434</strain>
    </source>
</reference>
<dbReference type="CDD" id="cd06261">
    <property type="entry name" value="TM_PBP2"/>
    <property type="match status" value="1"/>
</dbReference>
<protein>
    <submittedName>
        <fullName evidence="10">ABC transporter permease</fullName>
    </submittedName>
</protein>
<dbReference type="PANTHER" id="PTHR43386:SF25">
    <property type="entry name" value="PEPTIDE ABC TRANSPORTER PERMEASE PROTEIN"/>
    <property type="match status" value="1"/>
</dbReference>
<dbReference type="AlphaFoldDB" id="A0A512PA22"/>
<evidence type="ECO:0000256" key="8">
    <source>
        <dbReference type="SAM" id="MobiDB-lite"/>
    </source>
</evidence>
<evidence type="ECO:0000256" key="3">
    <source>
        <dbReference type="ARBA" id="ARBA00022475"/>
    </source>
</evidence>
<sequence length="342" mass="35219">MRLLRALLRRPGGAFGLTVVVAVLLAAALSLVWTPHPLLAADASAAWQGPSLTHLLGTDRIGRDVASWLLAGSRTTVVVVLASTVVAAAIGLPLAALGGLLPPRWAEPVVVLVDVLVAFPVLLLAMLLAAPFGGSLLVVVIAVGFGTGVNVARVTRPDVVRINASDITLAARAAGVGALGRLRQHVLPGISPVLIVQLSTAAGTAILAEAGLTYLGYGAPASTPSWGRSLADAQAYVGVAPLSVVWPGLTIAVTVLALNLLGDALREVTDPRLRRGRVPAEVPAPGAEPPLLVPEGVLVPDLSRPELSRPDLSRPDLSRPDLSRPDLSRPRRTEVTHGARGA</sequence>
<proteinExistence type="inferred from homology"/>
<keyword evidence="4 7" id="KW-0812">Transmembrane</keyword>
<dbReference type="GO" id="GO:0005886">
    <property type="term" value="C:plasma membrane"/>
    <property type="evidence" value="ECO:0007669"/>
    <property type="project" value="UniProtKB-SubCell"/>
</dbReference>
<evidence type="ECO:0000256" key="7">
    <source>
        <dbReference type="RuleBase" id="RU363032"/>
    </source>
</evidence>
<evidence type="ECO:0000256" key="6">
    <source>
        <dbReference type="ARBA" id="ARBA00023136"/>
    </source>
</evidence>
<feature type="transmembrane region" description="Helical" evidence="7">
    <location>
        <begin position="12"/>
        <end position="33"/>
    </location>
</feature>
<dbReference type="InterPro" id="IPR050366">
    <property type="entry name" value="BP-dependent_transpt_permease"/>
</dbReference>
<accession>A0A512PA22</accession>